<protein>
    <submittedName>
        <fullName evidence="2">Uncharacterized protein</fullName>
    </submittedName>
</protein>
<dbReference type="STRING" id="37653.A0A0L8GYS3"/>
<evidence type="ECO:0000256" key="1">
    <source>
        <dbReference type="SAM" id="Phobius"/>
    </source>
</evidence>
<keyword evidence="1" id="KW-0472">Membrane</keyword>
<organism evidence="2">
    <name type="scientific">Octopus bimaculoides</name>
    <name type="common">California two-spotted octopus</name>
    <dbReference type="NCBI Taxonomy" id="37653"/>
    <lineage>
        <taxon>Eukaryota</taxon>
        <taxon>Metazoa</taxon>
        <taxon>Spiralia</taxon>
        <taxon>Lophotrochozoa</taxon>
        <taxon>Mollusca</taxon>
        <taxon>Cephalopoda</taxon>
        <taxon>Coleoidea</taxon>
        <taxon>Octopodiformes</taxon>
        <taxon>Octopoda</taxon>
        <taxon>Incirrata</taxon>
        <taxon>Octopodidae</taxon>
        <taxon>Octopus</taxon>
    </lineage>
</organism>
<keyword evidence="1" id="KW-0812">Transmembrane</keyword>
<dbReference type="PANTHER" id="PTHR33053">
    <property type="entry name" value="PROTEIN, PUTATIVE-RELATED"/>
    <property type="match status" value="1"/>
</dbReference>
<evidence type="ECO:0000313" key="2">
    <source>
        <dbReference type="EMBL" id="KOF82087.1"/>
    </source>
</evidence>
<name>A0A0L8GYS3_OCTBM</name>
<accession>A0A0L8GYS3</accession>
<feature type="non-terminal residue" evidence="2">
    <location>
        <position position="222"/>
    </location>
</feature>
<sequence length="222" mass="25441">MRKSFTFRAYALQQKGMKTYGLLFFFLNPFIIGFYLGNQKPGDASFFLHHLVLELREVEENFLHVPEVDKHFQVSVSCVICDTPAQAFVKQVKSHSGYRGCEKCTERDEDSFDVQFAEMSDRNHHLGPSPLRETSSGLVSQFPLDYMHLDQQLFTAIEKIQEEQSQQREMLQSILQLIQNIPSSSSISETRNLPNTIHFPCVSQDVETLEAELSDGVVQNNM</sequence>
<keyword evidence="1" id="KW-1133">Transmembrane helix</keyword>
<dbReference type="EMBL" id="KQ419887">
    <property type="protein sequence ID" value="KOF82087.1"/>
    <property type="molecule type" value="Genomic_DNA"/>
</dbReference>
<feature type="transmembrane region" description="Helical" evidence="1">
    <location>
        <begin position="20"/>
        <end position="37"/>
    </location>
</feature>
<dbReference type="AlphaFoldDB" id="A0A0L8GYS3"/>
<reference evidence="2" key="1">
    <citation type="submission" date="2015-07" db="EMBL/GenBank/DDBJ databases">
        <title>MeaNS - Measles Nucleotide Surveillance Program.</title>
        <authorList>
            <person name="Tran T."/>
            <person name="Druce J."/>
        </authorList>
    </citation>
    <scope>NUCLEOTIDE SEQUENCE</scope>
    <source>
        <strain evidence="2">UCB-OBI-ISO-001</strain>
        <tissue evidence="2">Gonad</tissue>
    </source>
</reference>
<gene>
    <name evidence="2" type="ORF">OCBIM_22025718mg</name>
</gene>
<proteinExistence type="predicted"/>